<feature type="region of interest" description="Disordered" evidence="1">
    <location>
        <begin position="317"/>
        <end position="342"/>
    </location>
</feature>
<proteinExistence type="predicted"/>
<protein>
    <submittedName>
        <fullName evidence="2">DUF6005 family protein</fullName>
    </submittedName>
</protein>
<dbReference type="EMBL" id="JAWJAY010000007">
    <property type="protein sequence ID" value="MDV2887070.1"/>
    <property type="molecule type" value="Genomic_DNA"/>
</dbReference>
<comment type="caution">
    <text evidence="2">The sequence shown here is derived from an EMBL/GenBank/DDBJ whole genome shotgun (WGS) entry which is preliminary data.</text>
</comment>
<dbReference type="RefSeq" id="WP_323467552.1">
    <property type="nucleotide sequence ID" value="NZ_CP144224.1"/>
</dbReference>
<evidence type="ECO:0000256" key="1">
    <source>
        <dbReference type="SAM" id="MobiDB-lite"/>
    </source>
</evidence>
<dbReference type="InterPro" id="IPR046047">
    <property type="entry name" value="DUF6005"/>
</dbReference>
<evidence type="ECO:0000313" key="3">
    <source>
        <dbReference type="Proteomes" id="UP001285636"/>
    </source>
</evidence>
<dbReference type="AlphaFoldDB" id="A0AAJ2U4B8"/>
<dbReference type="Proteomes" id="UP001285636">
    <property type="component" value="Unassembled WGS sequence"/>
</dbReference>
<feature type="compositionally biased region" description="Basic and acidic residues" evidence="1">
    <location>
        <begin position="325"/>
        <end position="342"/>
    </location>
</feature>
<organism evidence="2 3">
    <name type="scientific">Alkalihalophilus pseudofirmus</name>
    <name type="common">Bacillus pseudofirmus</name>
    <dbReference type="NCBI Taxonomy" id="79885"/>
    <lineage>
        <taxon>Bacteria</taxon>
        <taxon>Bacillati</taxon>
        <taxon>Bacillota</taxon>
        <taxon>Bacilli</taxon>
        <taxon>Bacillales</taxon>
        <taxon>Bacillaceae</taxon>
        <taxon>Alkalihalophilus</taxon>
    </lineage>
</organism>
<evidence type="ECO:0000313" key="2">
    <source>
        <dbReference type="EMBL" id="MDV2887070.1"/>
    </source>
</evidence>
<dbReference type="Pfam" id="PF19468">
    <property type="entry name" value="DUF6005"/>
    <property type="match status" value="1"/>
</dbReference>
<sequence length="342" mass="40832">MIKVHCFVSCVCEVIKKIEGLDHRPFYFGVWDADFDITEDYVLSYHSEIINHDFFCTWYEHLYGIKLNRWYQDELSKEENVENMLKLMEDKPSGRHLMVMLDLSLLPERENKFHQRPFPHYVMLDTTSNPEEWMMFDPDFRWEGTLLKKKILNAIMEPTVGGGYYFDERELVKPTDETIEAYFNTCLKLDCNPMTEGIRSIVAAFTEGERSNELHELGNSLKQIPVLAIRKYAYEHAFAYFFNELELDEEEFEMWCDEIERLVKGYTTVQYRAMKLAMTRNEKHQEAIHMQLDHQDERETAIKQALKQYFEKWSSRQNQVGQDNMNKKRLEGKEHHQILSLS</sequence>
<name>A0AAJ2U4B8_ALKPS</name>
<reference evidence="2" key="1">
    <citation type="submission" date="2023-10" db="EMBL/GenBank/DDBJ databases">
        <title>Screening of Alkalihalophilus pseudofirmusBZ-TG-HK211 and Its Alleviation of Salt Stress on Rapeseed Growth.</title>
        <authorList>
            <person name="Zhao B."/>
            <person name="Guo T."/>
        </authorList>
    </citation>
    <scope>NUCLEOTIDE SEQUENCE</scope>
    <source>
        <strain evidence="2">BZ-TG-HK211</strain>
    </source>
</reference>
<accession>A0AAJ2U4B8</accession>
<gene>
    <name evidence="2" type="ORF">RYX45_17940</name>
</gene>